<comment type="caution">
    <text evidence="8">The sequence shown here is derived from an EMBL/GenBank/DDBJ whole genome shotgun (WGS) entry which is preliminary data.</text>
</comment>
<keyword evidence="1 6" id="KW-0436">Ligase</keyword>
<comment type="subcellular location">
    <subcellularLocation>
        <location evidence="6">Cytoplasm</location>
    </subcellularLocation>
</comment>
<dbReference type="SUPFAM" id="SSF52402">
    <property type="entry name" value="Adenine nucleotide alpha hydrolases-like"/>
    <property type="match status" value="1"/>
</dbReference>
<feature type="binding site" evidence="6">
    <location>
        <begin position="25"/>
        <end position="30"/>
    </location>
    <ligand>
        <name>ATP</name>
        <dbReference type="ChEBI" id="CHEBI:30616"/>
    </ligand>
</feature>
<proteinExistence type="inferred from homology"/>
<comment type="domain">
    <text evidence="6">The N-terminal region contains the highly conserved SGGXDS motif, predicted to be a P-loop motif involved in ATP binding.</text>
</comment>
<evidence type="ECO:0000259" key="7">
    <source>
        <dbReference type="Pfam" id="PF01171"/>
    </source>
</evidence>
<dbReference type="RefSeq" id="WP_121940840.1">
    <property type="nucleotide sequence ID" value="NZ_CP137846.1"/>
</dbReference>
<dbReference type="Pfam" id="PF01171">
    <property type="entry name" value="ATP_bind_3"/>
    <property type="match status" value="1"/>
</dbReference>
<keyword evidence="6" id="KW-0963">Cytoplasm</keyword>
<evidence type="ECO:0000256" key="3">
    <source>
        <dbReference type="ARBA" id="ARBA00022741"/>
    </source>
</evidence>
<dbReference type="NCBIfam" id="TIGR02432">
    <property type="entry name" value="lysidine_TilS_N"/>
    <property type="match status" value="1"/>
</dbReference>
<dbReference type="GO" id="GO:0032267">
    <property type="term" value="F:tRNA(Ile)-lysidine synthase activity"/>
    <property type="evidence" value="ECO:0007669"/>
    <property type="project" value="UniProtKB-EC"/>
</dbReference>
<keyword evidence="2 6" id="KW-0819">tRNA processing</keyword>
<keyword evidence="3 6" id="KW-0547">Nucleotide-binding</keyword>
<dbReference type="InterPro" id="IPR014729">
    <property type="entry name" value="Rossmann-like_a/b/a_fold"/>
</dbReference>
<dbReference type="OrthoDB" id="9807403at2"/>
<keyword evidence="4 6" id="KW-0067">ATP-binding</keyword>
<dbReference type="CDD" id="cd01992">
    <property type="entry name" value="TilS_N"/>
    <property type="match status" value="1"/>
</dbReference>
<sequence length="302" mass="36139">MIEQLKKEFIKFEINLEQRFILGISGGPDSMCLLNLMKDQNIVVAHVNYMKRKDSYIDQEIVENYCKKYSIPCFVKTINDWKNYKGNFQTVAREIRYDYYLEIAQKFNSNIILLAHQKDDFLEQAIMQENSKRNPLFFGIKQINKINNLTIFRPLINLFWKVETEDYCKKNDVKFAVDFTNDLPIYTRNKIRLELKNWTVKNKQNKLDFFKNKNLENEKIETLLSQQYEIFKSSNFDLKTIEHIENKELFVFKLINANFPQVKLTSGKIKSLCDFLWSKNSTKQYKLNDNYSLVKKRGKLIF</sequence>
<keyword evidence="9" id="KW-1185">Reference proteome</keyword>
<dbReference type="PANTHER" id="PTHR43033">
    <property type="entry name" value="TRNA(ILE)-LYSIDINE SYNTHASE-RELATED"/>
    <property type="match status" value="1"/>
</dbReference>
<dbReference type="PANTHER" id="PTHR43033:SF1">
    <property type="entry name" value="TRNA(ILE)-LYSIDINE SYNTHASE-RELATED"/>
    <property type="match status" value="1"/>
</dbReference>
<protein>
    <recommendedName>
        <fullName evidence="6">tRNA(Ile)-lysidine synthase</fullName>
        <ecNumber evidence="6">6.3.4.19</ecNumber>
    </recommendedName>
    <alternativeName>
        <fullName evidence="6">tRNA(Ile)-2-lysyl-cytidine synthase</fullName>
    </alternativeName>
    <alternativeName>
        <fullName evidence="6">tRNA(Ile)-lysidine synthetase</fullName>
    </alternativeName>
</protein>
<dbReference type="EMBL" id="REFI01000007">
    <property type="protein sequence ID" value="RMA78537.1"/>
    <property type="molecule type" value="Genomic_DNA"/>
</dbReference>
<dbReference type="EC" id="6.3.4.19" evidence="6"/>
<evidence type="ECO:0000256" key="2">
    <source>
        <dbReference type="ARBA" id="ARBA00022694"/>
    </source>
</evidence>
<evidence type="ECO:0000256" key="1">
    <source>
        <dbReference type="ARBA" id="ARBA00022598"/>
    </source>
</evidence>
<evidence type="ECO:0000256" key="6">
    <source>
        <dbReference type="HAMAP-Rule" id="MF_01161"/>
    </source>
</evidence>
<evidence type="ECO:0000313" key="9">
    <source>
        <dbReference type="Proteomes" id="UP000267246"/>
    </source>
</evidence>
<comment type="function">
    <text evidence="6">Ligates lysine onto the cytidine present at position 34 of the AUA codon-specific tRNA(Ile) that contains the anticodon CAU, in an ATP-dependent manner. Cytidine is converted to lysidine, thus changing the amino acid specificity of the tRNA from methionine to isoleucine.</text>
</comment>
<dbReference type="GO" id="GO:0006400">
    <property type="term" value="P:tRNA modification"/>
    <property type="evidence" value="ECO:0007669"/>
    <property type="project" value="UniProtKB-UniRule"/>
</dbReference>
<organism evidence="8 9">
    <name type="scientific">Metamycoplasma subdolum</name>
    <dbReference type="NCBI Taxonomy" id="92407"/>
    <lineage>
        <taxon>Bacteria</taxon>
        <taxon>Bacillati</taxon>
        <taxon>Mycoplasmatota</taxon>
        <taxon>Mycoplasmoidales</taxon>
        <taxon>Metamycoplasmataceae</taxon>
        <taxon>Metamycoplasma</taxon>
    </lineage>
</organism>
<dbReference type="GO" id="GO:0005524">
    <property type="term" value="F:ATP binding"/>
    <property type="evidence" value="ECO:0007669"/>
    <property type="project" value="UniProtKB-UniRule"/>
</dbReference>
<feature type="domain" description="tRNA(Ile)-lysidine/2-thiocytidine synthase N-terminal" evidence="7">
    <location>
        <begin position="20"/>
        <end position="193"/>
    </location>
</feature>
<comment type="similarity">
    <text evidence="6">Belongs to the tRNA(Ile)-lysidine synthase family.</text>
</comment>
<dbReference type="Proteomes" id="UP000267246">
    <property type="component" value="Unassembled WGS sequence"/>
</dbReference>
<evidence type="ECO:0000256" key="5">
    <source>
        <dbReference type="ARBA" id="ARBA00048539"/>
    </source>
</evidence>
<dbReference type="InterPro" id="IPR012094">
    <property type="entry name" value="tRNA_Ile_lys_synt"/>
</dbReference>
<accession>A0A3M0A1L8</accession>
<reference evidence="8 9" key="1">
    <citation type="submission" date="2018-10" db="EMBL/GenBank/DDBJ databases">
        <title>Genomic Encyclopedia of Archaeal and Bacterial Type Strains, Phase II (KMG-II): from individual species to whole genera.</title>
        <authorList>
            <person name="Goeker M."/>
        </authorList>
    </citation>
    <scope>NUCLEOTIDE SEQUENCE [LARGE SCALE GENOMIC DNA]</scope>
    <source>
        <strain evidence="8 9">ATCC 29870</strain>
    </source>
</reference>
<gene>
    <name evidence="6" type="primary">tilS</name>
    <name evidence="8" type="ORF">JN00_0367</name>
</gene>
<dbReference type="AlphaFoldDB" id="A0A3M0A1L8"/>
<dbReference type="GO" id="GO:0005737">
    <property type="term" value="C:cytoplasm"/>
    <property type="evidence" value="ECO:0007669"/>
    <property type="project" value="UniProtKB-SubCell"/>
</dbReference>
<name>A0A3M0A1L8_9BACT</name>
<dbReference type="InterPro" id="IPR012795">
    <property type="entry name" value="tRNA_Ile_lys_synt_N"/>
</dbReference>
<evidence type="ECO:0000256" key="4">
    <source>
        <dbReference type="ARBA" id="ARBA00022840"/>
    </source>
</evidence>
<dbReference type="InterPro" id="IPR011063">
    <property type="entry name" value="TilS/TtcA_N"/>
</dbReference>
<comment type="catalytic activity">
    <reaction evidence="5 6">
        <text>cytidine(34) in tRNA(Ile2) + L-lysine + ATP = lysidine(34) in tRNA(Ile2) + AMP + diphosphate + H(+)</text>
        <dbReference type="Rhea" id="RHEA:43744"/>
        <dbReference type="Rhea" id="RHEA-COMP:10625"/>
        <dbReference type="Rhea" id="RHEA-COMP:10670"/>
        <dbReference type="ChEBI" id="CHEBI:15378"/>
        <dbReference type="ChEBI" id="CHEBI:30616"/>
        <dbReference type="ChEBI" id="CHEBI:32551"/>
        <dbReference type="ChEBI" id="CHEBI:33019"/>
        <dbReference type="ChEBI" id="CHEBI:82748"/>
        <dbReference type="ChEBI" id="CHEBI:83665"/>
        <dbReference type="ChEBI" id="CHEBI:456215"/>
        <dbReference type="EC" id="6.3.4.19"/>
    </reaction>
</comment>
<dbReference type="Gene3D" id="3.40.50.620">
    <property type="entry name" value="HUPs"/>
    <property type="match status" value="1"/>
</dbReference>
<evidence type="ECO:0000313" key="8">
    <source>
        <dbReference type="EMBL" id="RMA78537.1"/>
    </source>
</evidence>
<dbReference type="HAMAP" id="MF_01161">
    <property type="entry name" value="tRNA_Ile_lys_synt"/>
    <property type="match status" value="1"/>
</dbReference>